<protein>
    <submittedName>
        <fullName evidence="11">Cation diffusion facilitator family transporter</fullName>
    </submittedName>
</protein>
<keyword evidence="4 8" id="KW-0812">Transmembrane</keyword>
<evidence type="ECO:0000256" key="3">
    <source>
        <dbReference type="ARBA" id="ARBA00022448"/>
    </source>
</evidence>
<feature type="transmembrane region" description="Helical" evidence="8">
    <location>
        <begin position="46"/>
        <end position="67"/>
    </location>
</feature>
<dbReference type="InterPro" id="IPR050681">
    <property type="entry name" value="CDF/SLC30A"/>
</dbReference>
<evidence type="ECO:0000256" key="8">
    <source>
        <dbReference type="SAM" id="Phobius"/>
    </source>
</evidence>
<comment type="similarity">
    <text evidence="2">Belongs to the cation diffusion facilitator (CDF) transporter (TC 2.A.4) family. SLC30A subfamily.</text>
</comment>
<dbReference type="Gene3D" id="1.20.1510.10">
    <property type="entry name" value="Cation efflux protein transmembrane domain"/>
    <property type="match status" value="1"/>
</dbReference>
<evidence type="ECO:0000256" key="5">
    <source>
        <dbReference type="ARBA" id="ARBA00022989"/>
    </source>
</evidence>
<keyword evidence="5 8" id="KW-1133">Transmembrane helix</keyword>
<dbReference type="RefSeq" id="WP_368499886.1">
    <property type="nucleotide sequence ID" value="NZ_CP162512.1"/>
</dbReference>
<reference evidence="11" key="1">
    <citation type="submission" date="2024-05" db="EMBL/GenBank/DDBJ databases">
        <title>Herbiconiux sp. A18JL235.</title>
        <authorList>
            <person name="Zhang G."/>
        </authorList>
    </citation>
    <scope>NUCLEOTIDE SEQUENCE</scope>
    <source>
        <strain evidence="11">A18JL235</strain>
        <plasmid evidence="11">unnamed1</plasmid>
    </source>
</reference>
<evidence type="ECO:0000256" key="6">
    <source>
        <dbReference type="ARBA" id="ARBA00023065"/>
    </source>
</evidence>
<comment type="subcellular location">
    <subcellularLocation>
        <location evidence="1">Membrane</location>
        <topology evidence="1">Multi-pass membrane protein</topology>
    </subcellularLocation>
</comment>
<evidence type="ECO:0000256" key="7">
    <source>
        <dbReference type="ARBA" id="ARBA00023136"/>
    </source>
</evidence>
<evidence type="ECO:0000259" key="9">
    <source>
        <dbReference type="Pfam" id="PF01545"/>
    </source>
</evidence>
<keyword evidence="7 8" id="KW-0472">Membrane</keyword>
<dbReference type="EMBL" id="CP162512">
    <property type="protein sequence ID" value="XDI07523.1"/>
    <property type="molecule type" value="Genomic_DNA"/>
</dbReference>
<keyword evidence="11" id="KW-0614">Plasmid</keyword>
<organism evidence="11">
    <name type="scientific">Herbiconiux sp. A18JL235</name>
    <dbReference type="NCBI Taxonomy" id="3152363"/>
    <lineage>
        <taxon>Bacteria</taxon>
        <taxon>Bacillati</taxon>
        <taxon>Actinomycetota</taxon>
        <taxon>Actinomycetes</taxon>
        <taxon>Micrococcales</taxon>
        <taxon>Microbacteriaceae</taxon>
        <taxon>Herbiconiux</taxon>
    </lineage>
</organism>
<keyword evidence="3" id="KW-0813">Transport</keyword>
<dbReference type="Pfam" id="PF01545">
    <property type="entry name" value="Cation_efflux"/>
    <property type="match status" value="1"/>
</dbReference>
<feature type="domain" description="Cation efflux protein transmembrane" evidence="9">
    <location>
        <begin position="21"/>
        <end position="211"/>
    </location>
</feature>
<dbReference type="PANTHER" id="PTHR11562">
    <property type="entry name" value="CATION EFFLUX PROTEIN/ ZINC TRANSPORTER"/>
    <property type="match status" value="1"/>
</dbReference>
<evidence type="ECO:0000256" key="2">
    <source>
        <dbReference type="ARBA" id="ARBA00008873"/>
    </source>
</evidence>
<dbReference type="Pfam" id="PF16916">
    <property type="entry name" value="ZT_dimer"/>
    <property type="match status" value="1"/>
</dbReference>
<dbReference type="NCBIfam" id="TIGR01297">
    <property type="entry name" value="CDF"/>
    <property type="match status" value="1"/>
</dbReference>
<feature type="transmembrane region" description="Helical" evidence="8">
    <location>
        <begin position="154"/>
        <end position="175"/>
    </location>
</feature>
<evidence type="ECO:0000256" key="4">
    <source>
        <dbReference type="ARBA" id="ARBA00022692"/>
    </source>
</evidence>
<feature type="transmembrane region" description="Helical" evidence="8">
    <location>
        <begin position="87"/>
        <end position="106"/>
    </location>
</feature>
<feature type="domain" description="Cation efflux protein cytoplasmic" evidence="10">
    <location>
        <begin position="217"/>
        <end position="295"/>
    </location>
</feature>
<dbReference type="InterPro" id="IPR027469">
    <property type="entry name" value="Cation_efflux_TMD_sf"/>
</dbReference>
<dbReference type="SUPFAM" id="SSF160240">
    <property type="entry name" value="Cation efflux protein cytoplasmic domain-like"/>
    <property type="match status" value="1"/>
</dbReference>
<gene>
    <name evidence="11" type="ORF">ABFY20_19980</name>
</gene>
<feature type="transmembrane region" description="Helical" evidence="8">
    <location>
        <begin position="118"/>
        <end position="142"/>
    </location>
</feature>
<dbReference type="AlphaFoldDB" id="A0AB39BM65"/>
<name>A0AB39BM65_9MICO</name>
<evidence type="ECO:0000259" key="10">
    <source>
        <dbReference type="Pfam" id="PF16916"/>
    </source>
</evidence>
<dbReference type="GO" id="GO:0005886">
    <property type="term" value="C:plasma membrane"/>
    <property type="evidence" value="ECO:0007669"/>
    <property type="project" value="TreeGrafter"/>
</dbReference>
<geneLocation type="plasmid" evidence="11">
    <name>unnamed1</name>
</geneLocation>
<sequence length="307" mass="32531">MGTNHSHAPATPSRSHVKRLAIALSITATIFVAEVFGSILTGSLALLIDAAHMLTDVLGLSVALVAAHLMTRPTTAKRTWGFARAEVLAALGQAIVLLGVGVFVFVEGIQRLFAPPEIASGELIIFGAIGLAANIASIIVLLGDRSTNFNLRAAFLEVVNDALGSVAVIVSAIIIGLTGFYQADAIVAMLIGTLIIPRTLKLLRETISVLLETTPAGLDLDEVRAHILQLPRVLEVHDLHASRVASNLPVITAHVVIEESCFRDGSAPKLLDDLQSCVASHFSVSIEHSTFQLEPAAHSEHEDAVHR</sequence>
<dbReference type="InterPro" id="IPR002524">
    <property type="entry name" value="Cation_efflux"/>
</dbReference>
<dbReference type="GO" id="GO:0005385">
    <property type="term" value="F:zinc ion transmembrane transporter activity"/>
    <property type="evidence" value="ECO:0007669"/>
    <property type="project" value="TreeGrafter"/>
</dbReference>
<dbReference type="InterPro" id="IPR027470">
    <property type="entry name" value="Cation_efflux_CTD"/>
</dbReference>
<dbReference type="PANTHER" id="PTHR11562:SF17">
    <property type="entry name" value="RE54080P-RELATED"/>
    <property type="match status" value="1"/>
</dbReference>
<keyword evidence="6" id="KW-0406">Ion transport</keyword>
<accession>A0AB39BM65</accession>
<evidence type="ECO:0000256" key="1">
    <source>
        <dbReference type="ARBA" id="ARBA00004141"/>
    </source>
</evidence>
<proteinExistence type="inferred from homology"/>
<evidence type="ECO:0000313" key="11">
    <source>
        <dbReference type="EMBL" id="XDI07523.1"/>
    </source>
</evidence>
<dbReference type="InterPro" id="IPR036837">
    <property type="entry name" value="Cation_efflux_CTD_sf"/>
</dbReference>
<dbReference type="SUPFAM" id="SSF161111">
    <property type="entry name" value="Cation efflux protein transmembrane domain-like"/>
    <property type="match status" value="1"/>
</dbReference>
<feature type="transmembrane region" description="Helical" evidence="8">
    <location>
        <begin position="20"/>
        <end position="40"/>
    </location>
</feature>
<dbReference type="InterPro" id="IPR058533">
    <property type="entry name" value="Cation_efflux_TM"/>
</dbReference>